<comment type="subcellular location">
    <subcellularLocation>
        <location evidence="1 4">Nucleus</location>
    </subcellularLocation>
</comment>
<evidence type="ECO:0000313" key="6">
    <source>
        <dbReference type="Proteomes" id="UP001163823"/>
    </source>
</evidence>
<dbReference type="GO" id="GO:0003713">
    <property type="term" value="F:transcription coactivator activity"/>
    <property type="evidence" value="ECO:0007669"/>
    <property type="project" value="TreeGrafter"/>
</dbReference>
<keyword evidence="4" id="KW-0010">Activator</keyword>
<dbReference type="Pfam" id="PF08612">
    <property type="entry name" value="Med20"/>
    <property type="match status" value="1"/>
</dbReference>
<dbReference type="AlphaFoldDB" id="A0AAD7LD73"/>
<dbReference type="EMBL" id="JARAOO010000009">
    <property type="protein sequence ID" value="KAJ7955970.1"/>
    <property type="molecule type" value="Genomic_DNA"/>
</dbReference>
<keyword evidence="4" id="KW-0805">Transcription regulation</keyword>
<dbReference type="Proteomes" id="UP001163823">
    <property type="component" value="Chromosome 9"/>
</dbReference>
<evidence type="ECO:0000256" key="4">
    <source>
        <dbReference type="RuleBase" id="RU364152"/>
    </source>
</evidence>
<proteinExistence type="inferred from homology"/>
<evidence type="ECO:0000256" key="1">
    <source>
        <dbReference type="ARBA" id="ARBA00004123"/>
    </source>
</evidence>
<keyword evidence="3 4" id="KW-0539">Nucleus</keyword>
<dbReference type="PANTHER" id="PTHR12465">
    <property type="entry name" value="UBIQUITIN SPECIFIC PROTEASE HOMOLOG 49"/>
    <property type="match status" value="1"/>
</dbReference>
<dbReference type="PANTHER" id="PTHR12465:SF0">
    <property type="entry name" value="MEDIATOR OF RNA POLYMERASE II TRANSCRIPTION SUBUNIT 20"/>
    <property type="match status" value="1"/>
</dbReference>
<dbReference type="KEGG" id="qsa:O6P43_022477"/>
<gene>
    <name evidence="4" type="primary">MED20</name>
    <name evidence="5" type="ORF">O6P43_022477</name>
</gene>
<evidence type="ECO:0000256" key="3">
    <source>
        <dbReference type="ARBA" id="ARBA00023242"/>
    </source>
</evidence>
<name>A0AAD7LD73_QUISA</name>
<keyword evidence="4" id="KW-0804">Transcription</keyword>
<reference evidence="5" key="1">
    <citation type="journal article" date="2023" name="Science">
        <title>Elucidation of the pathway for biosynthesis of saponin adjuvants from the soapbark tree.</title>
        <authorList>
            <person name="Reed J."/>
            <person name="Orme A."/>
            <person name="El-Demerdash A."/>
            <person name="Owen C."/>
            <person name="Martin L.B.B."/>
            <person name="Misra R.C."/>
            <person name="Kikuchi S."/>
            <person name="Rejzek M."/>
            <person name="Martin A.C."/>
            <person name="Harkess A."/>
            <person name="Leebens-Mack J."/>
            <person name="Louveau T."/>
            <person name="Stephenson M.J."/>
            <person name="Osbourn A."/>
        </authorList>
    </citation>
    <scope>NUCLEOTIDE SEQUENCE</scope>
    <source>
        <strain evidence="5">S10</strain>
    </source>
</reference>
<protein>
    <recommendedName>
        <fullName evidence="4">Mediator of RNA polymerase II transcription subunit 20</fullName>
    </recommendedName>
    <alternativeName>
        <fullName evidence="4">Mediator complex subunit 20</fullName>
    </alternativeName>
</protein>
<comment type="subunit">
    <text evidence="4">Component of the Mediator complex.</text>
</comment>
<keyword evidence="6" id="KW-1185">Reference proteome</keyword>
<dbReference type="GO" id="GO:0016592">
    <property type="term" value="C:mediator complex"/>
    <property type="evidence" value="ECO:0007669"/>
    <property type="project" value="InterPro"/>
</dbReference>
<comment type="caution">
    <text evidence="5">The sequence shown here is derived from an EMBL/GenBank/DDBJ whole genome shotgun (WGS) entry which is preliminary data.</text>
</comment>
<organism evidence="5 6">
    <name type="scientific">Quillaja saponaria</name>
    <name type="common">Soap bark tree</name>
    <dbReference type="NCBI Taxonomy" id="32244"/>
    <lineage>
        <taxon>Eukaryota</taxon>
        <taxon>Viridiplantae</taxon>
        <taxon>Streptophyta</taxon>
        <taxon>Embryophyta</taxon>
        <taxon>Tracheophyta</taxon>
        <taxon>Spermatophyta</taxon>
        <taxon>Magnoliopsida</taxon>
        <taxon>eudicotyledons</taxon>
        <taxon>Gunneridae</taxon>
        <taxon>Pentapetalae</taxon>
        <taxon>rosids</taxon>
        <taxon>fabids</taxon>
        <taxon>Fabales</taxon>
        <taxon>Quillajaceae</taxon>
        <taxon>Quillaja</taxon>
    </lineage>
</organism>
<sequence>MVSKKEGGKPTLHSTDPIYEGLQYQLGDFQLRVGKVVLMHSENLRGIVMEVEYLPISSVEKSRQHMEEFLDIWQEAVSKRSLPGHFIHIEPNFSDFGLSDHYTSQHTAVQYATVLGQLIATVHSAQAVRN</sequence>
<dbReference type="GO" id="GO:0006357">
    <property type="term" value="P:regulation of transcription by RNA polymerase II"/>
    <property type="evidence" value="ECO:0007669"/>
    <property type="project" value="InterPro"/>
</dbReference>
<dbReference type="InterPro" id="IPR013921">
    <property type="entry name" value="Mediator_Med20"/>
</dbReference>
<evidence type="ECO:0000256" key="2">
    <source>
        <dbReference type="ARBA" id="ARBA00010743"/>
    </source>
</evidence>
<evidence type="ECO:0000313" key="5">
    <source>
        <dbReference type="EMBL" id="KAJ7955970.1"/>
    </source>
</evidence>
<accession>A0AAD7LD73</accession>
<comment type="similarity">
    <text evidence="2 4">Belongs to the Mediator complex subunit 20 family.</text>
</comment>
<comment type="function">
    <text evidence="4">Component of the Mediator complex, a coactivator involved in the regulated transcription of nearly all RNA polymerase II-dependent genes. Mediator functions as a bridge to convey information from gene-specific regulatory proteins to the basal RNA polymerase II transcription machinery. Mediator is recruited to promoters by direct interactions with regulatory proteins and serves as a scaffold for the assembly of a functional preinitiation complex with RNA polymerase II and the general transcription factors.</text>
</comment>